<evidence type="ECO:0000313" key="2">
    <source>
        <dbReference type="Proteomes" id="UP000799429"/>
    </source>
</evidence>
<protein>
    <submittedName>
        <fullName evidence="1">Uncharacterized protein</fullName>
    </submittedName>
</protein>
<dbReference type="AlphaFoldDB" id="A0A9P4SBH1"/>
<proteinExistence type="predicted"/>
<dbReference type="EMBL" id="MU006096">
    <property type="protein sequence ID" value="KAF2838792.1"/>
    <property type="molecule type" value="Genomic_DNA"/>
</dbReference>
<gene>
    <name evidence="1" type="ORF">M501DRAFT_833499</name>
</gene>
<evidence type="ECO:0000313" key="1">
    <source>
        <dbReference type="EMBL" id="KAF2838792.1"/>
    </source>
</evidence>
<reference evidence="1" key="1">
    <citation type="journal article" date="2020" name="Stud. Mycol.">
        <title>101 Dothideomycetes genomes: a test case for predicting lifestyles and emergence of pathogens.</title>
        <authorList>
            <person name="Haridas S."/>
            <person name="Albert R."/>
            <person name="Binder M."/>
            <person name="Bloem J."/>
            <person name="Labutti K."/>
            <person name="Salamov A."/>
            <person name="Andreopoulos B."/>
            <person name="Baker S."/>
            <person name="Barry K."/>
            <person name="Bills G."/>
            <person name="Bluhm B."/>
            <person name="Cannon C."/>
            <person name="Castanera R."/>
            <person name="Culley D."/>
            <person name="Daum C."/>
            <person name="Ezra D."/>
            <person name="Gonzalez J."/>
            <person name="Henrissat B."/>
            <person name="Kuo A."/>
            <person name="Liang C."/>
            <person name="Lipzen A."/>
            <person name="Lutzoni F."/>
            <person name="Magnuson J."/>
            <person name="Mondo S."/>
            <person name="Nolan M."/>
            <person name="Ohm R."/>
            <person name="Pangilinan J."/>
            <person name="Park H.-J."/>
            <person name="Ramirez L."/>
            <person name="Alfaro M."/>
            <person name="Sun H."/>
            <person name="Tritt A."/>
            <person name="Yoshinaga Y."/>
            <person name="Zwiers L.-H."/>
            <person name="Turgeon B."/>
            <person name="Goodwin S."/>
            <person name="Spatafora J."/>
            <person name="Crous P."/>
            <person name="Grigoriev I."/>
        </authorList>
    </citation>
    <scope>NUCLEOTIDE SEQUENCE</scope>
    <source>
        <strain evidence="1">CBS 101060</strain>
    </source>
</reference>
<accession>A0A9P4SBH1</accession>
<comment type="caution">
    <text evidence="1">The sequence shown here is derived from an EMBL/GenBank/DDBJ whole genome shotgun (WGS) entry which is preliminary data.</text>
</comment>
<organism evidence="1 2">
    <name type="scientific">Patellaria atrata CBS 101060</name>
    <dbReference type="NCBI Taxonomy" id="1346257"/>
    <lineage>
        <taxon>Eukaryota</taxon>
        <taxon>Fungi</taxon>
        <taxon>Dikarya</taxon>
        <taxon>Ascomycota</taxon>
        <taxon>Pezizomycotina</taxon>
        <taxon>Dothideomycetes</taxon>
        <taxon>Dothideomycetes incertae sedis</taxon>
        <taxon>Patellariales</taxon>
        <taxon>Patellariaceae</taxon>
        <taxon>Patellaria</taxon>
    </lineage>
</organism>
<keyword evidence="2" id="KW-1185">Reference proteome</keyword>
<dbReference type="Proteomes" id="UP000799429">
    <property type="component" value="Unassembled WGS sequence"/>
</dbReference>
<name>A0A9P4SBH1_9PEZI</name>
<sequence length="173" mass="19810">MRRLPLSILSNVLLINHKSLSSKSRNDLQYYSSNYNNHINSTTNALGDNAQRRIWPTYTFPRTATTNFHLRRTPAPLYISSPSLTLYLYSANPVYPLSHTPTPISITVQGSKQNIRSPAPKPSRQLYTVPHTELFLNGYISSNTPNLYTPHLQNMSTFKDEWTQILELKEALF</sequence>